<evidence type="ECO:0000313" key="2">
    <source>
        <dbReference type="EMBL" id="QCR09106.1"/>
    </source>
</evidence>
<evidence type="ECO:0000313" key="3">
    <source>
        <dbReference type="Proteomes" id="UP000299580"/>
    </source>
</evidence>
<dbReference type="RefSeq" id="WP_137714117.1">
    <property type="nucleotide sequence ID" value="NZ_CP034035.1"/>
</dbReference>
<dbReference type="OrthoDB" id="9807787at2"/>
<dbReference type="EMBL" id="CP034035">
    <property type="protein sequence ID" value="QCR09106.1"/>
    <property type="molecule type" value="Genomic_DNA"/>
</dbReference>
<keyword evidence="1" id="KW-0812">Transmembrane</keyword>
<evidence type="ECO:0000256" key="1">
    <source>
        <dbReference type="SAM" id="Phobius"/>
    </source>
</evidence>
<keyword evidence="1" id="KW-1133">Transmembrane helix</keyword>
<organism evidence="2 3">
    <name type="scientific">Brenneria rubrifaciens</name>
    <dbReference type="NCBI Taxonomy" id="55213"/>
    <lineage>
        <taxon>Bacteria</taxon>
        <taxon>Pseudomonadati</taxon>
        <taxon>Pseudomonadota</taxon>
        <taxon>Gammaproteobacteria</taxon>
        <taxon>Enterobacterales</taxon>
        <taxon>Pectobacteriaceae</taxon>
        <taxon>Brenneria</taxon>
    </lineage>
</organism>
<name>A0A4P8QRA8_9GAMM</name>
<accession>A0A4P8QRA8</accession>
<feature type="transmembrane region" description="Helical" evidence="1">
    <location>
        <begin position="84"/>
        <end position="108"/>
    </location>
</feature>
<gene>
    <name evidence="2" type="ORF">EH207_11570</name>
</gene>
<dbReference type="Proteomes" id="UP000299580">
    <property type="component" value="Chromosome"/>
</dbReference>
<proteinExistence type="predicted"/>
<dbReference type="InterPro" id="IPR007498">
    <property type="entry name" value="PqiA-like"/>
</dbReference>
<keyword evidence="3" id="KW-1185">Reference proteome</keyword>
<feature type="transmembrane region" description="Helical" evidence="1">
    <location>
        <begin position="41"/>
        <end position="63"/>
    </location>
</feature>
<sequence length="137" mass="15112">MANVYPDTSVSFHSVQHAATVWQAAMAHADGATFPLAICRVFLLIPPPFLQIILFGWVAFFAPNDQCEPGFICKMKLLMWLRPWIMTDIGILGFLMAAMTLSGFLQVIPRPADVPAQLDIPQIVIQAALSLWIMNAG</sequence>
<keyword evidence="1" id="KW-0472">Membrane</keyword>
<dbReference type="KEGG" id="brb:EH207_11570"/>
<dbReference type="Pfam" id="PF04403">
    <property type="entry name" value="PqiA"/>
    <property type="match status" value="1"/>
</dbReference>
<protein>
    <submittedName>
        <fullName evidence="2">Uncharacterized protein</fullName>
    </submittedName>
</protein>
<reference evidence="2 3" key="1">
    <citation type="submission" date="2018-11" db="EMBL/GenBank/DDBJ databases">
        <title>Genome sequences of Brenneria nigrifluens and Brenneria rubrifaciens.</title>
        <authorList>
            <person name="Poret-Peterson A.T."/>
            <person name="McClean A.E."/>
            <person name="Kluepfel D.A."/>
        </authorList>
    </citation>
    <scope>NUCLEOTIDE SEQUENCE [LARGE SCALE GENOMIC DNA]</scope>
    <source>
        <strain evidence="2 3">6D370</strain>
    </source>
</reference>
<dbReference type="AlphaFoldDB" id="A0A4P8QRA8"/>